<feature type="compositionally biased region" description="Polar residues" evidence="1">
    <location>
        <begin position="228"/>
        <end position="241"/>
    </location>
</feature>
<dbReference type="EMBL" id="ML977516">
    <property type="protein sequence ID" value="KAF2125425.1"/>
    <property type="molecule type" value="Genomic_DNA"/>
</dbReference>
<proteinExistence type="predicted"/>
<accession>A0A6A6A2K2</accession>
<sequence length="469" mass="50822">MASAAVSQLQQWTFEKPTVRSSTLNSVSSAKLDDASDTLRIDTTAVEKPSAICKKENICLQERYMSSEEGLSPADMASDSESEYDYDDVVIHDITRECQKARTLSVSRWNKGQSCDMAVRVSYAFAGRPKVIELATVAPPCPPVQQRAVSVAHLPVTAISKLRKADQAQRMSLTVTTTNTRPLSPPASRSVSPSINFDTRRPSTSHSPLTKKLSTLELSSSASTTSTIQTGNSSRSVTPVNDASFRPGSATAESSSSGRSSVYVPSISRSDLHRIQTSQAQFRQSHIAPLTPVSPASHAFLNTDPFGNQSADNVAKPAPHRRLRSISMKLALARIAISPSSRKHSAQINGQAPPTPSSPFTPLTPQTAPLEGMSSYFPGPVPNKLRRASTILRPKSRHAESVRGPSPEMPPIPSFTSNSSFNRQSRMVARGANERAPTLEIPSFDDLEDPMASIKAKRLRKRKSLMSLM</sequence>
<dbReference type="Proteomes" id="UP000799771">
    <property type="component" value="Unassembled WGS sequence"/>
</dbReference>
<organism evidence="2 3">
    <name type="scientific">Dothidotthia symphoricarpi CBS 119687</name>
    <dbReference type="NCBI Taxonomy" id="1392245"/>
    <lineage>
        <taxon>Eukaryota</taxon>
        <taxon>Fungi</taxon>
        <taxon>Dikarya</taxon>
        <taxon>Ascomycota</taxon>
        <taxon>Pezizomycotina</taxon>
        <taxon>Dothideomycetes</taxon>
        <taxon>Pleosporomycetidae</taxon>
        <taxon>Pleosporales</taxon>
        <taxon>Dothidotthiaceae</taxon>
        <taxon>Dothidotthia</taxon>
    </lineage>
</organism>
<feature type="region of interest" description="Disordered" evidence="1">
    <location>
        <begin position="338"/>
        <end position="382"/>
    </location>
</feature>
<feature type="region of interest" description="Disordered" evidence="1">
    <location>
        <begin position="163"/>
        <end position="263"/>
    </location>
</feature>
<dbReference type="AlphaFoldDB" id="A0A6A6A2K2"/>
<feature type="compositionally biased region" description="Polar residues" evidence="1">
    <location>
        <begin position="169"/>
        <end position="206"/>
    </location>
</feature>
<keyword evidence="3" id="KW-1185">Reference proteome</keyword>
<dbReference type="GeneID" id="54411287"/>
<feature type="region of interest" description="Disordered" evidence="1">
    <location>
        <begin position="394"/>
        <end position="419"/>
    </location>
</feature>
<evidence type="ECO:0000256" key="1">
    <source>
        <dbReference type="SAM" id="MobiDB-lite"/>
    </source>
</evidence>
<evidence type="ECO:0000313" key="3">
    <source>
        <dbReference type="Proteomes" id="UP000799771"/>
    </source>
</evidence>
<evidence type="ECO:0000313" key="2">
    <source>
        <dbReference type="EMBL" id="KAF2125425.1"/>
    </source>
</evidence>
<feature type="compositionally biased region" description="Low complexity" evidence="1">
    <location>
        <begin position="207"/>
        <end position="227"/>
    </location>
</feature>
<dbReference type="OrthoDB" id="3926619at2759"/>
<reference evidence="2" key="1">
    <citation type="journal article" date="2020" name="Stud. Mycol.">
        <title>101 Dothideomycetes genomes: a test case for predicting lifestyles and emergence of pathogens.</title>
        <authorList>
            <person name="Haridas S."/>
            <person name="Albert R."/>
            <person name="Binder M."/>
            <person name="Bloem J."/>
            <person name="Labutti K."/>
            <person name="Salamov A."/>
            <person name="Andreopoulos B."/>
            <person name="Baker S."/>
            <person name="Barry K."/>
            <person name="Bills G."/>
            <person name="Bluhm B."/>
            <person name="Cannon C."/>
            <person name="Castanera R."/>
            <person name="Culley D."/>
            <person name="Daum C."/>
            <person name="Ezra D."/>
            <person name="Gonzalez J."/>
            <person name="Henrissat B."/>
            <person name="Kuo A."/>
            <person name="Liang C."/>
            <person name="Lipzen A."/>
            <person name="Lutzoni F."/>
            <person name="Magnuson J."/>
            <person name="Mondo S."/>
            <person name="Nolan M."/>
            <person name="Ohm R."/>
            <person name="Pangilinan J."/>
            <person name="Park H.-J."/>
            <person name="Ramirez L."/>
            <person name="Alfaro M."/>
            <person name="Sun H."/>
            <person name="Tritt A."/>
            <person name="Yoshinaga Y."/>
            <person name="Zwiers L.-H."/>
            <person name="Turgeon B."/>
            <person name="Goodwin S."/>
            <person name="Spatafora J."/>
            <person name="Crous P."/>
            <person name="Grigoriev I."/>
        </authorList>
    </citation>
    <scope>NUCLEOTIDE SEQUENCE</scope>
    <source>
        <strain evidence="2">CBS 119687</strain>
    </source>
</reference>
<name>A0A6A6A2K2_9PLEO</name>
<protein>
    <submittedName>
        <fullName evidence="2">Uncharacterized protein</fullName>
    </submittedName>
</protein>
<feature type="compositionally biased region" description="Low complexity" evidence="1">
    <location>
        <begin position="246"/>
        <end position="263"/>
    </location>
</feature>
<gene>
    <name evidence="2" type="ORF">P153DRAFT_389581</name>
</gene>
<dbReference type="RefSeq" id="XP_033519817.1">
    <property type="nucleotide sequence ID" value="XM_033670855.1"/>
</dbReference>